<proteinExistence type="predicted"/>
<feature type="transmembrane region" description="Helical" evidence="5">
    <location>
        <begin position="225"/>
        <end position="253"/>
    </location>
</feature>
<reference evidence="7" key="1">
    <citation type="submission" date="2020-10" db="EMBL/GenBank/DDBJ databases">
        <authorList>
            <person name="Gilroy R."/>
        </authorList>
    </citation>
    <scope>NUCLEOTIDE SEQUENCE</scope>
    <source>
        <strain evidence="7">6919</strain>
    </source>
</reference>
<evidence type="ECO:0000256" key="4">
    <source>
        <dbReference type="ARBA" id="ARBA00023136"/>
    </source>
</evidence>
<protein>
    <submittedName>
        <fullName evidence="7">ABC transporter permease</fullName>
    </submittedName>
</protein>
<dbReference type="Proteomes" id="UP000823598">
    <property type="component" value="Unassembled WGS sequence"/>
</dbReference>
<dbReference type="GO" id="GO:0016020">
    <property type="term" value="C:membrane"/>
    <property type="evidence" value="ECO:0007669"/>
    <property type="project" value="UniProtKB-SubCell"/>
</dbReference>
<organism evidence="7 8">
    <name type="scientific">Candidatus Limisoma faecipullorum</name>
    <dbReference type="NCBI Taxonomy" id="2840854"/>
    <lineage>
        <taxon>Bacteria</taxon>
        <taxon>Pseudomonadati</taxon>
        <taxon>Bacteroidota</taxon>
        <taxon>Bacteroidia</taxon>
        <taxon>Bacteroidales</taxon>
        <taxon>Candidatus Limisoma</taxon>
    </lineage>
</organism>
<accession>A0A9D9IQ85</accession>
<feature type="domain" description="ABC-2 type transporter transmembrane" evidence="6">
    <location>
        <begin position="20"/>
        <end position="406"/>
    </location>
</feature>
<comment type="subcellular location">
    <subcellularLocation>
        <location evidence="1">Membrane</location>
        <topology evidence="1">Multi-pass membrane protein</topology>
    </subcellularLocation>
</comment>
<dbReference type="InterPro" id="IPR013525">
    <property type="entry name" value="ABC2_TM"/>
</dbReference>
<dbReference type="PANTHER" id="PTHR43471">
    <property type="entry name" value="ABC TRANSPORTER PERMEASE"/>
    <property type="match status" value="1"/>
</dbReference>
<reference evidence="7" key="2">
    <citation type="journal article" date="2021" name="PeerJ">
        <title>Extensive microbial diversity within the chicken gut microbiome revealed by metagenomics and culture.</title>
        <authorList>
            <person name="Gilroy R."/>
            <person name="Ravi A."/>
            <person name="Getino M."/>
            <person name="Pursley I."/>
            <person name="Horton D.L."/>
            <person name="Alikhan N.F."/>
            <person name="Baker D."/>
            <person name="Gharbi K."/>
            <person name="Hall N."/>
            <person name="Watson M."/>
            <person name="Adriaenssens E.M."/>
            <person name="Foster-Nyarko E."/>
            <person name="Jarju S."/>
            <person name="Secka A."/>
            <person name="Antonio M."/>
            <person name="Oren A."/>
            <person name="Chaudhuri R.R."/>
            <person name="La Ragione R."/>
            <person name="Hildebrand F."/>
            <person name="Pallen M.J."/>
        </authorList>
    </citation>
    <scope>NUCLEOTIDE SEQUENCE</scope>
    <source>
        <strain evidence="7">6919</strain>
    </source>
</reference>
<dbReference type="AlphaFoldDB" id="A0A9D9IQ85"/>
<dbReference type="GO" id="GO:0140359">
    <property type="term" value="F:ABC-type transporter activity"/>
    <property type="evidence" value="ECO:0007669"/>
    <property type="project" value="InterPro"/>
</dbReference>
<name>A0A9D9IQ85_9BACT</name>
<keyword evidence="2 5" id="KW-0812">Transmembrane</keyword>
<dbReference type="Pfam" id="PF12698">
    <property type="entry name" value="ABC2_membrane_3"/>
    <property type="match status" value="1"/>
</dbReference>
<feature type="transmembrane region" description="Helical" evidence="5">
    <location>
        <begin position="333"/>
        <end position="352"/>
    </location>
</feature>
<evidence type="ECO:0000313" key="7">
    <source>
        <dbReference type="EMBL" id="MBO8476577.1"/>
    </source>
</evidence>
<sequence length="432" mass="48111">MESKVWIVAQREAATRIKKKSFIIMTILMPFLMAGLVFLPLLLSMIGSSERMTVAVIDNTGKYAEALKSNDDYLFVPTDKMRDSFRSDSTDVGAVVQITADLVDFPGSAAIFSQREVPMDLRGYVESALTEKVREEKFNRYDIPELSSIIDDVQKKVEVSTIRWTDEGEQSSMSEVVMVVGMILTFLIYMFVLSYGSMVMQGVMEEKTNRIVELMVSSVKPVDLLLGKIIGIGLVGIFQMLIWGLLLAVLLVGGSLMTGIPMMAETDMQAMAAAGASADMAEMAQLFTALGSLPVVEIIVLFVLYFIGGYLLYASILAAFGAAVNDQQDSQQLMLPVMVIMMFAFYAGFYSADNPEGPFAFWMSFFPFTSSIVMMVRIPFGVPVWQELLSVALLFATDFFILWISAKIYRVGILMYGKKISFKEMCRWVKMS</sequence>
<evidence type="ECO:0000259" key="6">
    <source>
        <dbReference type="Pfam" id="PF12698"/>
    </source>
</evidence>
<feature type="transmembrane region" description="Helical" evidence="5">
    <location>
        <begin position="358"/>
        <end position="376"/>
    </location>
</feature>
<comment type="caution">
    <text evidence="7">The sequence shown here is derived from an EMBL/GenBank/DDBJ whole genome shotgun (WGS) entry which is preliminary data.</text>
</comment>
<feature type="transmembrane region" description="Helical" evidence="5">
    <location>
        <begin position="21"/>
        <end position="43"/>
    </location>
</feature>
<dbReference type="SUPFAM" id="SSF53850">
    <property type="entry name" value="Periplasmic binding protein-like II"/>
    <property type="match status" value="1"/>
</dbReference>
<evidence type="ECO:0000256" key="3">
    <source>
        <dbReference type="ARBA" id="ARBA00022989"/>
    </source>
</evidence>
<dbReference type="PANTHER" id="PTHR43471:SF3">
    <property type="entry name" value="ABC TRANSPORTER PERMEASE PROTEIN NATB"/>
    <property type="match status" value="1"/>
</dbReference>
<keyword evidence="4 5" id="KW-0472">Membrane</keyword>
<feature type="transmembrane region" description="Helical" evidence="5">
    <location>
        <begin position="388"/>
        <end position="406"/>
    </location>
</feature>
<evidence type="ECO:0000256" key="2">
    <source>
        <dbReference type="ARBA" id="ARBA00022692"/>
    </source>
</evidence>
<dbReference type="Gene3D" id="3.40.190.10">
    <property type="entry name" value="Periplasmic binding protein-like II"/>
    <property type="match status" value="1"/>
</dbReference>
<gene>
    <name evidence="7" type="ORF">IAB88_06245</name>
</gene>
<evidence type="ECO:0000256" key="5">
    <source>
        <dbReference type="SAM" id="Phobius"/>
    </source>
</evidence>
<feature type="transmembrane region" description="Helical" evidence="5">
    <location>
        <begin position="298"/>
        <end position="321"/>
    </location>
</feature>
<evidence type="ECO:0000256" key="1">
    <source>
        <dbReference type="ARBA" id="ARBA00004141"/>
    </source>
</evidence>
<keyword evidence="3 5" id="KW-1133">Transmembrane helix</keyword>
<evidence type="ECO:0000313" key="8">
    <source>
        <dbReference type="Proteomes" id="UP000823598"/>
    </source>
</evidence>
<feature type="transmembrane region" description="Helical" evidence="5">
    <location>
        <begin position="176"/>
        <end position="204"/>
    </location>
</feature>
<dbReference type="EMBL" id="JADIMC010000068">
    <property type="protein sequence ID" value="MBO8476577.1"/>
    <property type="molecule type" value="Genomic_DNA"/>
</dbReference>